<dbReference type="SUPFAM" id="SSF48264">
    <property type="entry name" value="Cytochrome P450"/>
    <property type="match status" value="1"/>
</dbReference>
<feature type="region of interest" description="Disordered" evidence="4">
    <location>
        <begin position="1"/>
        <end position="21"/>
    </location>
</feature>
<comment type="caution">
    <text evidence="5">The sequence shown here is derived from an EMBL/GenBank/DDBJ whole genome shotgun (WGS) entry which is preliminary data.</text>
</comment>
<evidence type="ECO:0000256" key="2">
    <source>
        <dbReference type="ARBA" id="ARBA00010617"/>
    </source>
</evidence>
<keyword evidence="3" id="KW-0503">Monooxygenase</keyword>
<dbReference type="InterPro" id="IPR036396">
    <property type="entry name" value="Cyt_P450_sf"/>
</dbReference>
<dbReference type="PROSITE" id="PS00086">
    <property type="entry name" value="CYTOCHROME_P450"/>
    <property type="match status" value="1"/>
</dbReference>
<keyword evidence="6" id="KW-1185">Reference proteome</keyword>
<dbReference type="InterPro" id="IPR001128">
    <property type="entry name" value="Cyt_P450"/>
</dbReference>
<keyword evidence="3" id="KW-0408">Iron</keyword>
<evidence type="ECO:0000313" key="5">
    <source>
        <dbReference type="EMBL" id="MCX2983276.1"/>
    </source>
</evidence>
<dbReference type="PANTHER" id="PTHR46696:SF1">
    <property type="entry name" value="CYTOCHROME P450 YJIB-RELATED"/>
    <property type="match status" value="1"/>
</dbReference>
<dbReference type="Pfam" id="PF00067">
    <property type="entry name" value="p450"/>
    <property type="match status" value="1"/>
</dbReference>
<dbReference type="Proteomes" id="UP001143362">
    <property type="component" value="Unassembled WGS sequence"/>
</dbReference>
<evidence type="ECO:0000313" key="6">
    <source>
        <dbReference type="Proteomes" id="UP001143362"/>
    </source>
</evidence>
<evidence type="ECO:0000256" key="3">
    <source>
        <dbReference type="RuleBase" id="RU000461"/>
    </source>
</evidence>
<keyword evidence="3" id="KW-0349">Heme</keyword>
<reference evidence="5" key="1">
    <citation type="submission" date="2019-02" db="EMBL/GenBank/DDBJ databases">
        <authorList>
            <person name="Li S.-H."/>
        </authorList>
    </citation>
    <scope>NUCLEOTIDE SEQUENCE</scope>
    <source>
        <strain evidence="5">IMCC14734</strain>
    </source>
</reference>
<proteinExistence type="inferred from homology"/>
<feature type="compositionally biased region" description="Polar residues" evidence="4">
    <location>
        <begin position="1"/>
        <end position="15"/>
    </location>
</feature>
<sequence>MSDTTQDETLPQGMQLTPLDEDFRADPYPLLKRLREDAPMLLDKELQRRMYTRHDDVKGILRSKTFYADPRKARPGTFSKEFLAKGFGDEEDMPMLLMDEPDHRRLRGLVSAPFTPAAVERWRPRTREVVQRILNAITEPEFDLIEAFAGPIPTVVIAELLGIDAALHADFKRWSDTSVQISFNPFPTPEQQAAAETANNTLMDFFGSEIERRSQDLGDDLLSDMIRAEEDGEKLTRNEIIRQCNLLLIAGNVTTTDLIGNGIKALLDHPRQLAKLRANPDLIGNAVEEILRYDSPVVNSGRVVNADTTLAGCPAHQGDSLTVSLASANRDPDFYPDPDSFDIQREDTHHQSFGGGSHLCLGAHLARLEAQEAILALLERYPTLGHSERGHVYHSIPSFRGFSEFWVDTRSA</sequence>
<protein>
    <submittedName>
        <fullName evidence="5">Cytochrome P450</fullName>
    </submittedName>
</protein>
<dbReference type="RefSeq" id="WP_279247310.1">
    <property type="nucleotide sequence ID" value="NZ_SHNN01000006.1"/>
</dbReference>
<comment type="similarity">
    <text evidence="2 3">Belongs to the cytochrome P450 family.</text>
</comment>
<dbReference type="CDD" id="cd20625">
    <property type="entry name" value="CYP164-like"/>
    <property type="match status" value="1"/>
</dbReference>
<evidence type="ECO:0000256" key="1">
    <source>
        <dbReference type="ARBA" id="ARBA00001971"/>
    </source>
</evidence>
<comment type="cofactor">
    <cofactor evidence="1">
        <name>heme</name>
        <dbReference type="ChEBI" id="CHEBI:30413"/>
    </cofactor>
</comment>
<keyword evidence="3" id="KW-0560">Oxidoreductase</keyword>
<organism evidence="5 6">
    <name type="scientific">Candidatus Litorirhabdus singularis</name>
    <dbReference type="NCBI Taxonomy" id="2518993"/>
    <lineage>
        <taxon>Bacteria</taxon>
        <taxon>Pseudomonadati</taxon>
        <taxon>Pseudomonadota</taxon>
        <taxon>Gammaproteobacteria</taxon>
        <taxon>Cellvibrionales</taxon>
        <taxon>Halieaceae</taxon>
        <taxon>Candidatus Litorirhabdus</taxon>
    </lineage>
</organism>
<dbReference type="PANTHER" id="PTHR46696">
    <property type="entry name" value="P450, PUTATIVE (EUROFUNG)-RELATED"/>
    <property type="match status" value="1"/>
</dbReference>
<dbReference type="EMBL" id="SHNN01000006">
    <property type="protein sequence ID" value="MCX2983276.1"/>
    <property type="molecule type" value="Genomic_DNA"/>
</dbReference>
<dbReference type="InterPro" id="IPR002397">
    <property type="entry name" value="Cyt_P450_B"/>
</dbReference>
<dbReference type="InterPro" id="IPR017972">
    <property type="entry name" value="Cyt_P450_CS"/>
</dbReference>
<keyword evidence="3" id="KW-0479">Metal-binding</keyword>
<dbReference type="PRINTS" id="PR00359">
    <property type="entry name" value="BP450"/>
</dbReference>
<evidence type="ECO:0000256" key="4">
    <source>
        <dbReference type="SAM" id="MobiDB-lite"/>
    </source>
</evidence>
<dbReference type="Gene3D" id="1.10.630.10">
    <property type="entry name" value="Cytochrome P450"/>
    <property type="match status" value="1"/>
</dbReference>
<gene>
    <name evidence="5" type="ORF">EYC98_20630</name>
</gene>
<name>A0ABT3TLS4_9GAMM</name>
<accession>A0ABT3TLS4</accession>